<dbReference type="GO" id="GO:0046656">
    <property type="term" value="P:folic acid biosynthetic process"/>
    <property type="evidence" value="ECO:0007669"/>
    <property type="project" value="UniProtKB-KW"/>
</dbReference>
<dbReference type="InterPro" id="IPR045031">
    <property type="entry name" value="DHP_synth-like"/>
</dbReference>
<sequence>MRPRVLNIDSVESVRESLMRMRVSPEGVDIMSPKGIYRLVKITGIDCRAANIIKQEMLARGGEAAAPYELYMLDARKIDMVLMGTAKQFEALLDKLSRQPFGLAALAEDIRKTLESYTKKPPTLHAGRFALELASRTHIMGILNITPDSFSDGGRYFSLEDALAQAKLMVSEGADIIDVGGESTRPGAAEVGLDEELKRVVPLIERLSAELDVPISIDTYKPEVARSALDAGASLINDISGLRDAAMIELATERNVPVVIMHMKGMPKDMQQDPVYGDVVAEVIDWLDGQARQAMAAGVAEHNIVVDPGIGFGKTLEHNLELLRRLSEFKSLGFPMLIGTSRKAFIGKILDAPAEERLEGTLATIAYAISKGAGIVRVHDVKEARRVVAVVDAIAGGAGS</sequence>
<dbReference type="NCBIfam" id="TIGR01496">
    <property type="entry name" value="DHPS"/>
    <property type="match status" value="1"/>
</dbReference>
<comment type="similarity">
    <text evidence="4">Belongs to the DHPS family.</text>
</comment>
<dbReference type="PROSITE" id="PS00792">
    <property type="entry name" value="DHPS_1"/>
    <property type="match status" value="1"/>
</dbReference>
<dbReference type="EC" id="2.5.1.15" evidence="5"/>
<dbReference type="GO" id="GO:0004156">
    <property type="term" value="F:dihydropteroate synthase activity"/>
    <property type="evidence" value="ECO:0007669"/>
    <property type="project" value="UniProtKB-EC"/>
</dbReference>
<reference evidence="13 14" key="1">
    <citation type="journal article" date="2016" name="Nat. Commun.">
        <title>Thousands of microbial genomes shed light on interconnected biogeochemical processes in an aquifer system.</title>
        <authorList>
            <person name="Anantharaman K."/>
            <person name="Brown C.T."/>
            <person name="Hug L.A."/>
            <person name="Sharon I."/>
            <person name="Castelle C.J."/>
            <person name="Probst A.J."/>
            <person name="Thomas B.C."/>
            <person name="Singh A."/>
            <person name="Wilkins M.J."/>
            <person name="Karaoz U."/>
            <person name="Brodie E.L."/>
            <person name="Williams K.H."/>
            <person name="Hubbard S.S."/>
            <person name="Banfield J.F."/>
        </authorList>
    </citation>
    <scope>NUCLEOTIDE SEQUENCE [LARGE SCALE GENOMIC DNA]</scope>
</reference>
<evidence type="ECO:0000256" key="1">
    <source>
        <dbReference type="ARBA" id="ARBA00000012"/>
    </source>
</evidence>
<comment type="pathway">
    <text evidence="3">Cofactor biosynthesis; tetrahydrofolate biosynthesis; 7,8-dihydrofolate from 2-amino-4-hydroxy-6-hydroxymethyl-7,8-dihydropteridine diphosphate and 4-aminobenzoate: step 1/2.</text>
</comment>
<dbReference type="CDD" id="cd00739">
    <property type="entry name" value="DHPS"/>
    <property type="match status" value="1"/>
</dbReference>
<evidence type="ECO:0000259" key="12">
    <source>
        <dbReference type="PROSITE" id="PS50972"/>
    </source>
</evidence>
<evidence type="ECO:0000256" key="11">
    <source>
        <dbReference type="ARBA" id="ARBA00030193"/>
    </source>
</evidence>
<comment type="catalytic activity">
    <reaction evidence="1">
        <text>(7,8-dihydropterin-6-yl)methyl diphosphate + 4-aminobenzoate = 7,8-dihydropteroate + diphosphate</text>
        <dbReference type="Rhea" id="RHEA:19949"/>
        <dbReference type="ChEBI" id="CHEBI:17836"/>
        <dbReference type="ChEBI" id="CHEBI:17839"/>
        <dbReference type="ChEBI" id="CHEBI:33019"/>
        <dbReference type="ChEBI" id="CHEBI:72950"/>
        <dbReference type="EC" id="2.5.1.15"/>
    </reaction>
</comment>
<dbReference type="GO" id="GO:0046872">
    <property type="term" value="F:metal ion binding"/>
    <property type="evidence" value="ECO:0007669"/>
    <property type="project" value="UniProtKB-KW"/>
</dbReference>
<keyword evidence="10" id="KW-0289">Folate biosynthesis</keyword>
<evidence type="ECO:0000313" key="13">
    <source>
        <dbReference type="EMBL" id="OFW33617.1"/>
    </source>
</evidence>
<dbReference type="EMBL" id="MELI01000062">
    <property type="protein sequence ID" value="OFW33617.1"/>
    <property type="molecule type" value="Genomic_DNA"/>
</dbReference>
<evidence type="ECO:0000256" key="2">
    <source>
        <dbReference type="ARBA" id="ARBA00001946"/>
    </source>
</evidence>
<dbReference type="SUPFAM" id="SSF51717">
    <property type="entry name" value="Dihydropteroate synthetase-like"/>
    <property type="match status" value="1"/>
</dbReference>
<dbReference type="PROSITE" id="PS50972">
    <property type="entry name" value="PTERIN_BINDING"/>
    <property type="match status" value="1"/>
</dbReference>
<dbReference type="InterPro" id="IPR000489">
    <property type="entry name" value="Pterin-binding_dom"/>
</dbReference>
<evidence type="ECO:0000256" key="7">
    <source>
        <dbReference type="ARBA" id="ARBA00022679"/>
    </source>
</evidence>
<dbReference type="GO" id="GO:0005829">
    <property type="term" value="C:cytosol"/>
    <property type="evidence" value="ECO:0007669"/>
    <property type="project" value="TreeGrafter"/>
</dbReference>
<dbReference type="PROSITE" id="PS00793">
    <property type="entry name" value="DHPS_2"/>
    <property type="match status" value="1"/>
</dbReference>
<dbReference type="Pfam" id="PF00809">
    <property type="entry name" value="Pterin_bind"/>
    <property type="match status" value="1"/>
</dbReference>
<keyword evidence="9" id="KW-0460">Magnesium</keyword>
<evidence type="ECO:0000256" key="6">
    <source>
        <dbReference type="ARBA" id="ARBA00016919"/>
    </source>
</evidence>
<evidence type="ECO:0000313" key="14">
    <source>
        <dbReference type="Proteomes" id="UP000178086"/>
    </source>
</evidence>
<dbReference type="GO" id="GO:0046654">
    <property type="term" value="P:tetrahydrofolate biosynthetic process"/>
    <property type="evidence" value="ECO:0007669"/>
    <property type="project" value="TreeGrafter"/>
</dbReference>
<evidence type="ECO:0000256" key="4">
    <source>
        <dbReference type="ARBA" id="ARBA00009503"/>
    </source>
</evidence>
<evidence type="ECO:0000256" key="10">
    <source>
        <dbReference type="ARBA" id="ARBA00022909"/>
    </source>
</evidence>
<name>A0A1F2UKU9_9ACTN</name>
<feature type="domain" description="Pterin-binding" evidence="12">
    <location>
        <begin position="137"/>
        <end position="389"/>
    </location>
</feature>
<evidence type="ECO:0000256" key="3">
    <source>
        <dbReference type="ARBA" id="ARBA00004763"/>
    </source>
</evidence>
<comment type="cofactor">
    <cofactor evidence="2">
        <name>Mg(2+)</name>
        <dbReference type="ChEBI" id="CHEBI:18420"/>
    </cofactor>
</comment>
<evidence type="ECO:0000256" key="9">
    <source>
        <dbReference type="ARBA" id="ARBA00022842"/>
    </source>
</evidence>
<proteinExistence type="inferred from homology"/>
<comment type="caution">
    <text evidence="13">The sequence shown here is derived from an EMBL/GenBank/DDBJ whole genome shotgun (WGS) entry which is preliminary data.</text>
</comment>
<dbReference type="Proteomes" id="UP000178086">
    <property type="component" value="Unassembled WGS sequence"/>
</dbReference>
<accession>A0A1F2UKU9</accession>
<organism evidence="13 14">
    <name type="scientific">Candidatus Aquicultor primus</name>
    <dbReference type="NCBI Taxonomy" id="1797195"/>
    <lineage>
        <taxon>Bacteria</taxon>
        <taxon>Bacillati</taxon>
        <taxon>Actinomycetota</taxon>
        <taxon>Candidatus Aquicultoria</taxon>
        <taxon>Candidatus Aquicultorales</taxon>
        <taxon>Candidatus Aquicultoraceae</taxon>
        <taxon>Candidatus Aquicultor</taxon>
    </lineage>
</organism>
<dbReference type="AlphaFoldDB" id="A0A1F2UKU9"/>
<gene>
    <name evidence="13" type="ORF">A2074_02245</name>
</gene>
<dbReference type="Gene3D" id="3.20.20.20">
    <property type="entry name" value="Dihydropteroate synthase-like"/>
    <property type="match status" value="1"/>
</dbReference>
<protein>
    <recommendedName>
        <fullName evidence="6">Dihydropteroate synthase</fullName>
        <ecNumber evidence="5">2.5.1.15</ecNumber>
    </recommendedName>
    <alternativeName>
        <fullName evidence="11">Dihydropteroate pyrophosphorylase</fullName>
    </alternativeName>
</protein>
<evidence type="ECO:0000256" key="8">
    <source>
        <dbReference type="ARBA" id="ARBA00022723"/>
    </source>
</evidence>
<dbReference type="InterPro" id="IPR011005">
    <property type="entry name" value="Dihydropteroate_synth-like_sf"/>
</dbReference>
<dbReference type="PANTHER" id="PTHR20941:SF1">
    <property type="entry name" value="FOLIC ACID SYNTHESIS PROTEIN FOL1"/>
    <property type="match status" value="1"/>
</dbReference>
<keyword evidence="8" id="KW-0479">Metal-binding</keyword>
<dbReference type="PANTHER" id="PTHR20941">
    <property type="entry name" value="FOLATE SYNTHESIS PROTEINS"/>
    <property type="match status" value="1"/>
</dbReference>
<dbReference type="FunFam" id="3.20.20.20:FF:000006">
    <property type="entry name" value="Dihydropteroate synthase"/>
    <property type="match status" value="1"/>
</dbReference>
<dbReference type="InterPro" id="IPR006390">
    <property type="entry name" value="DHP_synth_dom"/>
</dbReference>
<keyword evidence="7" id="KW-0808">Transferase</keyword>
<evidence type="ECO:0000256" key="5">
    <source>
        <dbReference type="ARBA" id="ARBA00012458"/>
    </source>
</evidence>